<evidence type="ECO:0008006" key="3">
    <source>
        <dbReference type="Google" id="ProtNLM"/>
    </source>
</evidence>
<organism evidence="1 2">
    <name type="scientific">Devosia enhydra</name>
    <dbReference type="NCBI Taxonomy" id="665118"/>
    <lineage>
        <taxon>Bacteria</taxon>
        <taxon>Pseudomonadati</taxon>
        <taxon>Pseudomonadota</taxon>
        <taxon>Alphaproteobacteria</taxon>
        <taxon>Hyphomicrobiales</taxon>
        <taxon>Devosiaceae</taxon>
        <taxon>Devosia</taxon>
    </lineage>
</organism>
<evidence type="ECO:0000313" key="1">
    <source>
        <dbReference type="EMBL" id="SFZ84218.1"/>
    </source>
</evidence>
<protein>
    <recommendedName>
        <fullName evidence="3">DUF1127 domain-containing protein</fullName>
    </recommendedName>
</protein>
<gene>
    <name evidence="1" type="ORF">SAMN02983003_1886</name>
</gene>
<proteinExistence type="predicted"/>
<evidence type="ECO:0000313" key="2">
    <source>
        <dbReference type="Proteomes" id="UP000183447"/>
    </source>
</evidence>
<dbReference type="EMBL" id="FPKU01000002">
    <property type="protein sequence ID" value="SFZ84218.1"/>
    <property type="molecule type" value="Genomic_DNA"/>
</dbReference>
<reference evidence="1 2" key="1">
    <citation type="submission" date="2016-11" db="EMBL/GenBank/DDBJ databases">
        <authorList>
            <person name="Jaros S."/>
            <person name="Januszkiewicz K."/>
            <person name="Wedrychowicz H."/>
        </authorList>
    </citation>
    <scope>NUCLEOTIDE SEQUENCE [LARGE SCALE GENOMIC DNA]</scope>
    <source>
        <strain evidence="1 2">ATCC 23634</strain>
    </source>
</reference>
<keyword evidence="2" id="KW-1185">Reference proteome</keyword>
<name>A0A1K2HXT8_9HYPH</name>
<dbReference type="STRING" id="665118.SAMN02983003_1886"/>
<sequence>MASNRFLDPIVTLFGDIGRARHAVNEYERLNRMSDATLAARGLTRADLPGLAFKAGFERD</sequence>
<dbReference type="RefSeq" id="WP_072341922.1">
    <property type="nucleotide sequence ID" value="NZ_FPKU01000002.1"/>
</dbReference>
<dbReference type="Proteomes" id="UP000183447">
    <property type="component" value="Unassembled WGS sequence"/>
</dbReference>
<dbReference type="AlphaFoldDB" id="A0A1K2HXT8"/>
<accession>A0A1K2HXT8</accession>
<dbReference type="OrthoDB" id="7961161at2"/>